<organism evidence="2">
    <name type="scientific">bioreactor metagenome</name>
    <dbReference type="NCBI Taxonomy" id="1076179"/>
    <lineage>
        <taxon>unclassified sequences</taxon>
        <taxon>metagenomes</taxon>
        <taxon>ecological metagenomes</taxon>
    </lineage>
</organism>
<dbReference type="Gene3D" id="3.40.710.10">
    <property type="entry name" value="DD-peptidase/beta-lactamase superfamily"/>
    <property type="match status" value="1"/>
</dbReference>
<dbReference type="InterPro" id="IPR050491">
    <property type="entry name" value="AmpC-like"/>
</dbReference>
<comment type="caution">
    <text evidence="2">The sequence shown here is derived from an EMBL/GenBank/DDBJ whole genome shotgun (WGS) entry which is preliminary data.</text>
</comment>
<proteinExistence type="predicted"/>
<dbReference type="SUPFAM" id="SSF56601">
    <property type="entry name" value="beta-lactamase/transpeptidase-like"/>
    <property type="match status" value="1"/>
</dbReference>
<evidence type="ECO:0000313" key="2">
    <source>
        <dbReference type="EMBL" id="MPM34089.1"/>
    </source>
</evidence>
<reference evidence="2" key="1">
    <citation type="submission" date="2019-08" db="EMBL/GenBank/DDBJ databases">
        <authorList>
            <person name="Kucharzyk K."/>
            <person name="Murdoch R.W."/>
            <person name="Higgins S."/>
            <person name="Loffler F."/>
        </authorList>
    </citation>
    <scope>NUCLEOTIDE SEQUENCE</scope>
</reference>
<accession>A0A644Z0L6</accession>
<dbReference type="PANTHER" id="PTHR46825">
    <property type="entry name" value="D-ALANYL-D-ALANINE-CARBOXYPEPTIDASE/ENDOPEPTIDASE AMPH"/>
    <property type="match status" value="1"/>
</dbReference>
<sequence>MIIEAATGRKHHELMHERIIDPLGLENTYYYYHDELPEYTAQGYYDLYNNGTILNLTNYNTGSGNGYTGLYCSVRDLQLFTEALFVNKTLLSDDILNEMQTFTAMDPEAYRSFGLGIFKDFMDRPADEYGLGHRGRDLAYSADAFWFPKNNTTMAFLINYGTNGNSSLRDVFFNFRKDLADIIFE</sequence>
<dbReference type="PANTHER" id="PTHR46825:SF7">
    <property type="entry name" value="D-ALANYL-D-ALANINE CARBOXYPEPTIDASE"/>
    <property type="match status" value="1"/>
</dbReference>
<evidence type="ECO:0000259" key="1">
    <source>
        <dbReference type="Pfam" id="PF00144"/>
    </source>
</evidence>
<protein>
    <recommendedName>
        <fullName evidence="1">Beta-lactamase-related domain-containing protein</fullName>
    </recommendedName>
</protein>
<dbReference type="Pfam" id="PF00144">
    <property type="entry name" value="Beta-lactamase"/>
    <property type="match status" value="1"/>
</dbReference>
<feature type="domain" description="Beta-lactamase-related" evidence="1">
    <location>
        <begin position="1"/>
        <end position="163"/>
    </location>
</feature>
<dbReference type="InterPro" id="IPR001466">
    <property type="entry name" value="Beta-lactam-related"/>
</dbReference>
<dbReference type="AlphaFoldDB" id="A0A644Z0L6"/>
<name>A0A644Z0L6_9ZZZZ</name>
<dbReference type="EMBL" id="VSSQ01006865">
    <property type="protein sequence ID" value="MPM34089.1"/>
    <property type="molecule type" value="Genomic_DNA"/>
</dbReference>
<dbReference type="InterPro" id="IPR012338">
    <property type="entry name" value="Beta-lactam/transpept-like"/>
</dbReference>
<gene>
    <name evidence="2" type="ORF">SDC9_80670</name>
</gene>